<dbReference type="OrthoDB" id="437338at2759"/>
<dbReference type="InterPro" id="IPR041577">
    <property type="entry name" value="RT_RNaseH_2"/>
</dbReference>
<sequence>MDDNLGIEVEETVSNVTVSRLLGQFFSVNKIYKRCPLEIQGEAFPIDVMELPFSKFDLILGMDWLVEHQISVDCSLKRVTLKFSIGKEVVMVGEHGYYLFNVSSAIVAEKLVRKGCEAYVAYILNTNVMGIDLLLGIALVSIAPYRMAPKELVELRARLHELLDHGFIRSSMSPCGALVLFVKKKDEYMRLCIDYRQLNKLTVKNIYPLSRIYDLVDQFKGTKVFSKLYEMMFLGHMVSAEGIRADPKKIEAILDWKQHKNVSEVRSFLGLAGYYSSFENLKSVLTQVPMLIQPEFGKDYVVYNDACHTDLGCILMQDGKVVAYPSRQLKHHEHNYPTHDLELSAVVFALNIWRHYLYVDDRFERVVHEVEFDE</sequence>
<gene>
    <name evidence="2" type="ORF">EPI10_016176</name>
</gene>
<dbReference type="InterPro" id="IPR021109">
    <property type="entry name" value="Peptidase_aspartic_dom_sf"/>
</dbReference>
<dbReference type="Gene3D" id="2.40.70.10">
    <property type="entry name" value="Acid Proteases"/>
    <property type="match status" value="1"/>
</dbReference>
<evidence type="ECO:0000259" key="1">
    <source>
        <dbReference type="Pfam" id="PF17919"/>
    </source>
</evidence>
<dbReference type="Proteomes" id="UP000325315">
    <property type="component" value="Unassembled WGS sequence"/>
</dbReference>
<keyword evidence="3" id="KW-1185">Reference proteome</keyword>
<dbReference type="AlphaFoldDB" id="A0A5B6VN66"/>
<reference evidence="3" key="1">
    <citation type="journal article" date="2019" name="Plant Biotechnol. J.">
        <title>Genome sequencing of the Australian wild diploid species Gossypium australe highlights disease resistance and delayed gland morphogenesis.</title>
        <authorList>
            <person name="Cai Y."/>
            <person name="Cai X."/>
            <person name="Wang Q."/>
            <person name="Wang P."/>
            <person name="Zhang Y."/>
            <person name="Cai C."/>
            <person name="Xu Y."/>
            <person name="Wang K."/>
            <person name="Zhou Z."/>
            <person name="Wang C."/>
            <person name="Geng S."/>
            <person name="Li B."/>
            <person name="Dong Q."/>
            <person name="Hou Y."/>
            <person name="Wang H."/>
            <person name="Ai P."/>
            <person name="Liu Z."/>
            <person name="Yi F."/>
            <person name="Sun M."/>
            <person name="An G."/>
            <person name="Cheng J."/>
            <person name="Zhang Y."/>
            <person name="Shi Q."/>
            <person name="Xie Y."/>
            <person name="Shi X."/>
            <person name="Chang Y."/>
            <person name="Huang F."/>
            <person name="Chen Y."/>
            <person name="Hong S."/>
            <person name="Mi L."/>
            <person name="Sun Q."/>
            <person name="Zhang L."/>
            <person name="Zhou B."/>
            <person name="Peng R."/>
            <person name="Zhang X."/>
            <person name="Liu F."/>
        </authorList>
    </citation>
    <scope>NUCLEOTIDE SEQUENCE [LARGE SCALE GENOMIC DNA]</scope>
    <source>
        <strain evidence="3">cv. PA1801</strain>
    </source>
</reference>
<dbReference type="Pfam" id="PF17919">
    <property type="entry name" value="RT_RNaseH_2"/>
    <property type="match status" value="1"/>
</dbReference>
<protein>
    <submittedName>
        <fullName evidence="2">Retrotransposable element Tf2</fullName>
    </submittedName>
</protein>
<dbReference type="PANTHER" id="PTHR15503:SF45">
    <property type="entry name" value="RNA-DIRECTED DNA POLYMERASE HOMOLOG"/>
    <property type="match status" value="1"/>
</dbReference>
<dbReference type="PANTHER" id="PTHR15503">
    <property type="entry name" value="LDOC1 RELATED"/>
    <property type="match status" value="1"/>
</dbReference>
<dbReference type="InterPro" id="IPR032567">
    <property type="entry name" value="RTL1-rel"/>
</dbReference>
<dbReference type="InterPro" id="IPR043128">
    <property type="entry name" value="Rev_trsase/Diguanyl_cyclase"/>
</dbReference>
<proteinExistence type="predicted"/>
<dbReference type="CDD" id="cd00303">
    <property type="entry name" value="retropepsin_like"/>
    <property type="match status" value="1"/>
</dbReference>
<feature type="domain" description="Reverse transcriptase/retrotransposon-derived protein RNase H-like" evidence="1">
    <location>
        <begin position="277"/>
        <end position="359"/>
    </location>
</feature>
<dbReference type="EMBL" id="SMMG02000006">
    <property type="protein sequence ID" value="KAA3470467.1"/>
    <property type="molecule type" value="Genomic_DNA"/>
</dbReference>
<dbReference type="InterPro" id="IPR043502">
    <property type="entry name" value="DNA/RNA_pol_sf"/>
</dbReference>
<evidence type="ECO:0000313" key="2">
    <source>
        <dbReference type="EMBL" id="KAA3470467.1"/>
    </source>
</evidence>
<name>A0A5B6VN66_9ROSI</name>
<comment type="caution">
    <text evidence="2">The sequence shown here is derived from an EMBL/GenBank/DDBJ whole genome shotgun (WGS) entry which is preliminary data.</text>
</comment>
<dbReference type="Gene3D" id="3.30.70.270">
    <property type="match status" value="2"/>
</dbReference>
<dbReference type="SUPFAM" id="SSF56672">
    <property type="entry name" value="DNA/RNA polymerases"/>
    <property type="match status" value="1"/>
</dbReference>
<accession>A0A5B6VN66</accession>
<dbReference type="Gene3D" id="3.10.10.10">
    <property type="entry name" value="HIV Type 1 Reverse Transcriptase, subunit A, domain 1"/>
    <property type="match status" value="1"/>
</dbReference>
<dbReference type="Pfam" id="PF08284">
    <property type="entry name" value="RVP_2"/>
    <property type="match status" value="1"/>
</dbReference>
<evidence type="ECO:0000313" key="3">
    <source>
        <dbReference type="Proteomes" id="UP000325315"/>
    </source>
</evidence>
<organism evidence="2 3">
    <name type="scientific">Gossypium australe</name>
    <dbReference type="NCBI Taxonomy" id="47621"/>
    <lineage>
        <taxon>Eukaryota</taxon>
        <taxon>Viridiplantae</taxon>
        <taxon>Streptophyta</taxon>
        <taxon>Embryophyta</taxon>
        <taxon>Tracheophyta</taxon>
        <taxon>Spermatophyta</taxon>
        <taxon>Magnoliopsida</taxon>
        <taxon>eudicotyledons</taxon>
        <taxon>Gunneridae</taxon>
        <taxon>Pentapetalae</taxon>
        <taxon>rosids</taxon>
        <taxon>malvids</taxon>
        <taxon>Malvales</taxon>
        <taxon>Malvaceae</taxon>
        <taxon>Malvoideae</taxon>
        <taxon>Gossypium</taxon>
    </lineage>
</organism>